<evidence type="ECO:0000256" key="4">
    <source>
        <dbReference type="ARBA" id="ARBA00022676"/>
    </source>
</evidence>
<dbReference type="EMBL" id="CP018762">
    <property type="protein sequence ID" value="APZ34099.1"/>
    <property type="molecule type" value="Genomic_DNA"/>
</dbReference>
<evidence type="ECO:0000313" key="11">
    <source>
        <dbReference type="Proteomes" id="UP000187185"/>
    </source>
</evidence>
<organism evidence="10 11">
    <name type="scientific">Microbacterium aurum</name>
    <dbReference type="NCBI Taxonomy" id="36805"/>
    <lineage>
        <taxon>Bacteria</taxon>
        <taxon>Bacillati</taxon>
        <taxon>Actinomycetota</taxon>
        <taxon>Actinomycetes</taxon>
        <taxon>Micrococcales</taxon>
        <taxon>Microbacteriaceae</taxon>
        <taxon>Microbacterium</taxon>
    </lineage>
</organism>
<keyword evidence="9" id="KW-0472">Membrane</keyword>
<dbReference type="GO" id="GO:0031501">
    <property type="term" value="C:mannosyltransferase complex"/>
    <property type="evidence" value="ECO:0007669"/>
    <property type="project" value="TreeGrafter"/>
</dbReference>
<protein>
    <recommendedName>
        <fullName evidence="12">Glycosyltransferase RgtA/B/C/D-like domain-containing protein</fullName>
    </recommendedName>
</protein>
<comment type="subcellular location">
    <subcellularLocation>
        <location evidence="1">Endoplasmic reticulum membrane</location>
        <topology evidence="1">Multi-pass membrane protein</topology>
    </subcellularLocation>
</comment>
<accession>A0A1P8U7J1</accession>
<evidence type="ECO:0000256" key="8">
    <source>
        <dbReference type="ARBA" id="ARBA00022989"/>
    </source>
</evidence>
<evidence type="ECO:0000256" key="3">
    <source>
        <dbReference type="ARBA" id="ARBA00022502"/>
    </source>
</evidence>
<evidence type="ECO:0000313" key="10">
    <source>
        <dbReference type="EMBL" id="APZ34099.1"/>
    </source>
</evidence>
<proteinExistence type="predicted"/>
<gene>
    <name evidence="10" type="ORF">BOH66_07430</name>
</gene>
<evidence type="ECO:0000256" key="7">
    <source>
        <dbReference type="ARBA" id="ARBA00022824"/>
    </source>
</evidence>
<dbReference type="GO" id="GO:0016020">
    <property type="term" value="C:membrane"/>
    <property type="evidence" value="ECO:0007669"/>
    <property type="project" value="GOC"/>
</dbReference>
<dbReference type="STRING" id="36805.BOH66_07430"/>
<evidence type="ECO:0000256" key="9">
    <source>
        <dbReference type="ARBA" id="ARBA00023136"/>
    </source>
</evidence>
<dbReference type="RefSeq" id="WP_076690415.1">
    <property type="nucleotide sequence ID" value="NZ_CP018762.1"/>
</dbReference>
<dbReference type="GO" id="GO:0004376">
    <property type="term" value="F:GPI mannosyltransferase activity"/>
    <property type="evidence" value="ECO:0007669"/>
    <property type="project" value="InterPro"/>
</dbReference>
<evidence type="ECO:0000256" key="6">
    <source>
        <dbReference type="ARBA" id="ARBA00022692"/>
    </source>
</evidence>
<evidence type="ECO:0000256" key="1">
    <source>
        <dbReference type="ARBA" id="ARBA00004477"/>
    </source>
</evidence>
<evidence type="ECO:0008006" key="12">
    <source>
        <dbReference type="Google" id="ProtNLM"/>
    </source>
</evidence>
<dbReference type="PANTHER" id="PTHR12468:SF2">
    <property type="entry name" value="GPI MANNOSYLTRANSFERASE 2"/>
    <property type="match status" value="1"/>
</dbReference>
<comment type="pathway">
    <text evidence="2">Glycolipid biosynthesis; glycosylphosphatidylinositol-anchor biosynthesis.</text>
</comment>
<keyword evidence="3" id="KW-0337">GPI-anchor biosynthesis</keyword>
<evidence type="ECO:0000256" key="2">
    <source>
        <dbReference type="ARBA" id="ARBA00004687"/>
    </source>
</evidence>
<name>A0A1P8U7J1_9MICO</name>
<dbReference type="OrthoDB" id="151635at2"/>
<dbReference type="AlphaFoldDB" id="A0A1P8U7J1"/>
<sequence>MAERALTSDAAAPAPERGLLALRPALAVAVLYAGARIITTLFLIIAAGLSGPTSRFGADATLGTLSMGWDAQWYWVVATSGYPTDLPLDDAGTVTNNAWAFMPVYPALSRALSVVLGGQYPLAAVMLAIVAGYFACLVLFHLLRERIGKGTALWAVALLAASPLGAIFQMGYAESLFLLWLFLALWLLVQRRFGWLYLLIPLMGYTRPGVLAFALLLGLYGIRRWWRRRADPLPAPEAVHIVLLGLLAVLIGFSWQVIAGYVTGDPSAYLETELSWRRGWIGEGDGGFVPLSGFVQAAALWFRLWGLPEVLGYVALGAAVLALAALLLFEPHVRRLGPEVRLWSASYLVYLLLVFFPQSSIFRLLLPLAPLYGAIAGPRHPAWRLGMLGLGLLGQWWWIYEMLALGNSYTQIP</sequence>
<dbReference type="GO" id="GO:0000009">
    <property type="term" value="F:alpha-1,6-mannosyltransferase activity"/>
    <property type="evidence" value="ECO:0007669"/>
    <property type="project" value="InterPro"/>
</dbReference>
<keyword evidence="5" id="KW-0808">Transferase</keyword>
<dbReference type="InterPro" id="IPR007315">
    <property type="entry name" value="PIG-V/Gpi18"/>
</dbReference>
<dbReference type="Proteomes" id="UP000187185">
    <property type="component" value="Chromosome"/>
</dbReference>
<evidence type="ECO:0000256" key="5">
    <source>
        <dbReference type="ARBA" id="ARBA00022679"/>
    </source>
</evidence>
<dbReference type="PANTHER" id="PTHR12468">
    <property type="entry name" value="GPI MANNOSYLTRANSFERASE 2"/>
    <property type="match status" value="1"/>
</dbReference>
<keyword evidence="6" id="KW-0812">Transmembrane</keyword>
<keyword evidence="8" id="KW-1133">Transmembrane helix</keyword>
<keyword evidence="11" id="KW-1185">Reference proteome</keyword>
<dbReference type="UniPathway" id="UPA00196"/>
<dbReference type="KEGG" id="maur:BOH66_07430"/>
<reference evidence="10 11" key="1">
    <citation type="submission" date="2016-12" db="EMBL/GenBank/DDBJ databases">
        <title>Complete genome sequence of Microbacterium aurum KACC 15219.</title>
        <authorList>
            <person name="Jung Y."/>
            <person name="Shin J.-H."/>
            <person name="Lee Y.-J."/>
            <person name="Yi H."/>
            <person name="Bahn Y.-S."/>
            <person name="Kim J.F."/>
            <person name="Lee D.-W."/>
        </authorList>
    </citation>
    <scope>NUCLEOTIDE SEQUENCE [LARGE SCALE GENOMIC DNA]</scope>
    <source>
        <strain evidence="10 11">KACC 15219</strain>
    </source>
</reference>
<keyword evidence="7" id="KW-0256">Endoplasmic reticulum</keyword>
<dbReference type="GO" id="GO:0006506">
    <property type="term" value="P:GPI anchor biosynthetic process"/>
    <property type="evidence" value="ECO:0007669"/>
    <property type="project" value="UniProtKB-UniPathway"/>
</dbReference>
<keyword evidence="4" id="KW-0328">Glycosyltransferase</keyword>